<comment type="caution">
    <text evidence="3">The sequence shown here is derived from an EMBL/GenBank/DDBJ whole genome shotgun (WGS) entry which is preliminary data.</text>
</comment>
<name>A0AA41NK70_SCICA</name>
<evidence type="ECO:0000256" key="1">
    <source>
        <dbReference type="ARBA" id="ARBA00023040"/>
    </source>
</evidence>
<dbReference type="Proteomes" id="UP001166674">
    <property type="component" value="Unassembled WGS sequence"/>
</dbReference>
<proteinExistence type="predicted"/>
<organism evidence="3 4">
    <name type="scientific">Sciurus carolinensis</name>
    <name type="common">Eastern gray squirrel</name>
    <dbReference type="NCBI Taxonomy" id="30640"/>
    <lineage>
        <taxon>Eukaryota</taxon>
        <taxon>Metazoa</taxon>
        <taxon>Chordata</taxon>
        <taxon>Craniata</taxon>
        <taxon>Vertebrata</taxon>
        <taxon>Euteleostomi</taxon>
        <taxon>Mammalia</taxon>
        <taxon>Eutheria</taxon>
        <taxon>Euarchontoglires</taxon>
        <taxon>Glires</taxon>
        <taxon>Rodentia</taxon>
        <taxon>Sciuromorpha</taxon>
        <taxon>Sciuridae</taxon>
        <taxon>Sciurinae</taxon>
        <taxon>Sciurini</taxon>
        <taxon>Sciurus</taxon>
    </lineage>
</organism>
<dbReference type="GO" id="GO:0004930">
    <property type="term" value="F:G protein-coupled receptor activity"/>
    <property type="evidence" value="ECO:0007669"/>
    <property type="project" value="UniProtKB-KW"/>
</dbReference>
<dbReference type="SUPFAM" id="SSF81321">
    <property type="entry name" value="Family A G protein-coupled receptor-like"/>
    <property type="match status" value="1"/>
</dbReference>
<keyword evidence="2 3" id="KW-0675">Receptor</keyword>
<reference evidence="3" key="1">
    <citation type="submission" date="2020-03" db="EMBL/GenBank/DDBJ databases">
        <title>Studies in the Genomics of Life Span.</title>
        <authorList>
            <person name="Glass D."/>
        </authorList>
    </citation>
    <scope>NUCLEOTIDE SEQUENCE</scope>
    <source>
        <strain evidence="3">SUZIE</strain>
        <tissue evidence="3">Muscle</tissue>
    </source>
</reference>
<keyword evidence="4" id="KW-1185">Reference proteome</keyword>
<dbReference type="PANTHER" id="PTHR48001">
    <property type="entry name" value="OLFACTORY RECEPTOR"/>
    <property type="match status" value="1"/>
</dbReference>
<evidence type="ECO:0000256" key="2">
    <source>
        <dbReference type="ARBA" id="ARBA00023170"/>
    </source>
</evidence>
<protein>
    <submittedName>
        <fullName evidence="3">Olfactory receptor 7A10</fullName>
    </submittedName>
</protein>
<accession>A0AA41NK70</accession>
<dbReference type="AlphaFoldDB" id="A0AA41NK70"/>
<keyword evidence="1" id="KW-0297">G-protein coupled receptor</keyword>
<evidence type="ECO:0000313" key="3">
    <source>
        <dbReference type="EMBL" id="MBZ3891324.1"/>
    </source>
</evidence>
<gene>
    <name evidence="3" type="ORF">SUZIE_212385</name>
</gene>
<evidence type="ECO:0000313" key="4">
    <source>
        <dbReference type="Proteomes" id="UP001166674"/>
    </source>
</evidence>
<sequence>MYLFPSSFSLTHPFPSTTVPGMLANTQAHRRAVSCAGCLSQLCFSLGFVGLDVFLLAVTAQDRLVAICHRCYSTVVSPRGCLLRAPRPSPSLSAARVRLGCPPAPTTPSSLLRPPSAVKLSRSCAHASPCAPLSWTGARPGSLAEPHFAGPPTSVLSASGR</sequence>
<keyword evidence="1" id="KW-0807">Transducer</keyword>
<dbReference type="EMBL" id="JAATJV010447283">
    <property type="protein sequence ID" value="MBZ3891324.1"/>
    <property type="molecule type" value="Genomic_DNA"/>
</dbReference>